<evidence type="ECO:0000256" key="2">
    <source>
        <dbReference type="ARBA" id="ARBA00022723"/>
    </source>
</evidence>
<dbReference type="AlphaFoldDB" id="A0A423TY54"/>
<dbReference type="PROSITE" id="PS00028">
    <property type="entry name" value="ZINC_FINGER_C2H2_1"/>
    <property type="match status" value="1"/>
</dbReference>
<reference evidence="9 10" key="1">
    <citation type="submission" date="2018-04" db="EMBL/GenBank/DDBJ databases">
        <authorList>
            <person name="Zhang X."/>
            <person name="Yuan J."/>
            <person name="Li F."/>
            <person name="Xiang J."/>
        </authorList>
    </citation>
    <scope>NUCLEOTIDE SEQUENCE [LARGE SCALE GENOMIC DNA]</scope>
    <source>
        <tissue evidence="9">Muscle</tissue>
    </source>
</reference>
<feature type="compositionally biased region" description="Basic residues" evidence="7">
    <location>
        <begin position="123"/>
        <end position="132"/>
    </location>
</feature>
<dbReference type="InterPro" id="IPR036236">
    <property type="entry name" value="Znf_C2H2_sf"/>
</dbReference>
<evidence type="ECO:0000256" key="7">
    <source>
        <dbReference type="SAM" id="MobiDB-lite"/>
    </source>
</evidence>
<dbReference type="SUPFAM" id="SSF57667">
    <property type="entry name" value="beta-beta-alpha zinc fingers"/>
    <property type="match status" value="2"/>
</dbReference>
<name>A0A423TY54_PENVA</name>
<comment type="caution">
    <text evidence="9">The sequence shown here is derived from an EMBL/GenBank/DDBJ whole genome shotgun (WGS) entry which is preliminary data.</text>
</comment>
<keyword evidence="3" id="KW-0677">Repeat</keyword>
<proteinExistence type="predicted"/>
<dbReference type="SMART" id="SM00451">
    <property type="entry name" value="ZnF_U1"/>
    <property type="match status" value="2"/>
</dbReference>
<evidence type="ECO:0000313" key="9">
    <source>
        <dbReference type="EMBL" id="ROT81378.1"/>
    </source>
</evidence>
<dbReference type="GO" id="GO:0008270">
    <property type="term" value="F:zinc ion binding"/>
    <property type="evidence" value="ECO:0007669"/>
    <property type="project" value="UniProtKB-KW"/>
</dbReference>
<evidence type="ECO:0000256" key="3">
    <source>
        <dbReference type="ARBA" id="ARBA00022737"/>
    </source>
</evidence>
<dbReference type="EMBL" id="QCYY01000986">
    <property type="protein sequence ID" value="ROT81378.1"/>
    <property type="molecule type" value="Genomic_DNA"/>
</dbReference>
<dbReference type="PANTHER" id="PTHR46144">
    <property type="entry name" value="ZINC FINGER PROTEIN 385B-LIKE"/>
    <property type="match status" value="1"/>
</dbReference>
<dbReference type="PANTHER" id="PTHR46144:SF6">
    <property type="entry name" value="C2H2-TYPE DOMAIN-CONTAINING PROTEIN"/>
    <property type="match status" value="1"/>
</dbReference>
<evidence type="ECO:0000256" key="5">
    <source>
        <dbReference type="ARBA" id="ARBA00022833"/>
    </source>
</evidence>
<dbReference type="InterPro" id="IPR003604">
    <property type="entry name" value="Matrin/U1-like-C_Znf_C2H2"/>
</dbReference>
<protein>
    <recommendedName>
        <fullName evidence="8">C2H2-type domain-containing protein</fullName>
    </recommendedName>
</protein>
<evidence type="ECO:0000256" key="6">
    <source>
        <dbReference type="ARBA" id="ARBA00023242"/>
    </source>
</evidence>
<feature type="domain" description="C2H2-type" evidence="8">
    <location>
        <begin position="51"/>
        <end position="73"/>
    </location>
</feature>
<organism evidence="9 10">
    <name type="scientific">Penaeus vannamei</name>
    <name type="common">Whiteleg shrimp</name>
    <name type="synonym">Litopenaeus vannamei</name>
    <dbReference type="NCBI Taxonomy" id="6689"/>
    <lineage>
        <taxon>Eukaryota</taxon>
        <taxon>Metazoa</taxon>
        <taxon>Ecdysozoa</taxon>
        <taxon>Arthropoda</taxon>
        <taxon>Crustacea</taxon>
        <taxon>Multicrustacea</taxon>
        <taxon>Malacostraca</taxon>
        <taxon>Eumalacostraca</taxon>
        <taxon>Eucarida</taxon>
        <taxon>Decapoda</taxon>
        <taxon>Dendrobranchiata</taxon>
        <taxon>Penaeoidea</taxon>
        <taxon>Penaeidae</taxon>
        <taxon>Penaeus</taxon>
    </lineage>
</organism>
<dbReference type="Pfam" id="PF12874">
    <property type="entry name" value="zf-met"/>
    <property type="match status" value="2"/>
</dbReference>
<dbReference type="SMART" id="SM00355">
    <property type="entry name" value="ZnF_C2H2"/>
    <property type="match status" value="2"/>
</dbReference>
<keyword evidence="6" id="KW-0539">Nucleus</keyword>
<dbReference type="GO" id="GO:0003676">
    <property type="term" value="F:nucleic acid binding"/>
    <property type="evidence" value="ECO:0007669"/>
    <property type="project" value="InterPro"/>
</dbReference>
<evidence type="ECO:0000256" key="4">
    <source>
        <dbReference type="ARBA" id="ARBA00022771"/>
    </source>
</evidence>
<dbReference type="Proteomes" id="UP000283509">
    <property type="component" value="Unassembled WGS sequence"/>
</dbReference>
<reference evidence="9 10" key="2">
    <citation type="submission" date="2019-01" db="EMBL/GenBank/DDBJ databases">
        <title>The decoding of complex shrimp genome reveals the adaptation for benthos swimmer, frequently molting mechanism and breeding impact on genome.</title>
        <authorList>
            <person name="Sun Y."/>
            <person name="Gao Y."/>
            <person name="Yu Y."/>
        </authorList>
    </citation>
    <scope>NUCLEOTIDE SEQUENCE [LARGE SCALE GENOMIC DNA]</scope>
    <source>
        <tissue evidence="9">Muscle</tissue>
    </source>
</reference>
<dbReference type="InterPro" id="IPR013087">
    <property type="entry name" value="Znf_C2H2_type"/>
</dbReference>
<evidence type="ECO:0000256" key="1">
    <source>
        <dbReference type="ARBA" id="ARBA00004123"/>
    </source>
</evidence>
<accession>A0A423TY54</accession>
<sequence>MSVSPPAGGIPSPNSALLASVEMTDDPVTKAVMENVLGRLPTKKPRSTVKCDVCNLEFASQTVLDSHVAGYKHQRKVKSQDLMKTLEENEIGFERDDVSGVIRCTVCDVTVNSPQLLATHIAGNKHKQKAAKRASGEGGGPPPKKSCSGSGVTGQSAPLSSNGGMDDTAYPNGNSAVRKSLDADLEIPECVTKLEETKGGGKYLCNPCQAHCNSGQQLAQ</sequence>
<dbReference type="InterPro" id="IPR051868">
    <property type="entry name" value="ZN346_ZMAT4"/>
</dbReference>
<dbReference type="Gene3D" id="3.30.160.60">
    <property type="entry name" value="Classic Zinc Finger"/>
    <property type="match status" value="2"/>
</dbReference>
<evidence type="ECO:0000313" key="10">
    <source>
        <dbReference type="Proteomes" id="UP000283509"/>
    </source>
</evidence>
<feature type="non-terminal residue" evidence="9">
    <location>
        <position position="220"/>
    </location>
</feature>
<keyword evidence="2" id="KW-0479">Metal-binding</keyword>
<feature type="compositionally biased region" description="Polar residues" evidence="7">
    <location>
        <begin position="153"/>
        <end position="163"/>
    </location>
</feature>
<keyword evidence="10" id="KW-1185">Reference proteome</keyword>
<keyword evidence="5" id="KW-0862">Zinc</keyword>
<dbReference type="OrthoDB" id="434647at2759"/>
<keyword evidence="4" id="KW-0863">Zinc-finger</keyword>
<feature type="region of interest" description="Disordered" evidence="7">
    <location>
        <begin position="122"/>
        <end position="175"/>
    </location>
</feature>
<comment type="subcellular location">
    <subcellularLocation>
        <location evidence="1">Nucleus</location>
    </subcellularLocation>
</comment>
<gene>
    <name evidence="9" type="ORF">C7M84_025457</name>
</gene>
<evidence type="ECO:0000259" key="8">
    <source>
        <dbReference type="PROSITE" id="PS00028"/>
    </source>
</evidence>
<dbReference type="GO" id="GO:0005634">
    <property type="term" value="C:nucleus"/>
    <property type="evidence" value="ECO:0007669"/>
    <property type="project" value="UniProtKB-SubCell"/>
</dbReference>